<proteinExistence type="inferred from homology"/>
<dbReference type="OMA" id="NFPGRAN"/>
<dbReference type="InterPro" id="IPR023213">
    <property type="entry name" value="CAT-like_dom_sf"/>
</dbReference>
<dbReference type="PANTHER" id="PTHR31642:SF13">
    <property type="entry name" value="AGMATINE HYDROXYCINNAMOYLTRANSFERASE 1"/>
    <property type="match status" value="1"/>
</dbReference>
<protein>
    <submittedName>
        <fullName evidence="2">Uncharacterized protein</fullName>
    </submittedName>
</protein>
<dbReference type="InterPro" id="IPR050317">
    <property type="entry name" value="Plant_Fungal_Acyltransferase"/>
</dbReference>
<evidence type="ECO:0000313" key="3">
    <source>
        <dbReference type="Proteomes" id="UP000017836"/>
    </source>
</evidence>
<reference evidence="3" key="1">
    <citation type="journal article" date="2013" name="Science">
        <title>The Amborella genome and the evolution of flowering plants.</title>
        <authorList>
            <consortium name="Amborella Genome Project"/>
        </authorList>
    </citation>
    <scope>NUCLEOTIDE SEQUENCE [LARGE SCALE GENOMIC DNA]</scope>
</reference>
<name>U5D2G6_AMBTC</name>
<accession>U5D2G6</accession>
<organism evidence="2 3">
    <name type="scientific">Amborella trichopoda</name>
    <dbReference type="NCBI Taxonomy" id="13333"/>
    <lineage>
        <taxon>Eukaryota</taxon>
        <taxon>Viridiplantae</taxon>
        <taxon>Streptophyta</taxon>
        <taxon>Embryophyta</taxon>
        <taxon>Tracheophyta</taxon>
        <taxon>Spermatophyta</taxon>
        <taxon>Magnoliopsida</taxon>
        <taxon>Amborellales</taxon>
        <taxon>Amborellaceae</taxon>
        <taxon>Amborella</taxon>
    </lineage>
</organism>
<evidence type="ECO:0000256" key="1">
    <source>
        <dbReference type="ARBA" id="ARBA00009861"/>
    </source>
</evidence>
<comment type="similarity">
    <text evidence="1">Belongs to the plant acyltransferase family.</text>
</comment>
<dbReference type="HOGENOM" id="CLU_1930365_0_0_1"/>
<evidence type="ECO:0000313" key="2">
    <source>
        <dbReference type="EMBL" id="ERN14523.1"/>
    </source>
</evidence>
<dbReference type="Gene3D" id="3.30.559.10">
    <property type="entry name" value="Chloramphenicol acetyltransferase-like domain"/>
    <property type="match status" value="1"/>
</dbReference>
<dbReference type="Gramene" id="ERN14523">
    <property type="protein sequence ID" value="ERN14523"/>
    <property type="gene ID" value="AMTR_s00038p00061180"/>
</dbReference>
<dbReference type="AlphaFoldDB" id="U5D2G6"/>
<keyword evidence="3" id="KW-1185">Reference proteome</keyword>
<dbReference type="EMBL" id="KI392532">
    <property type="protein sequence ID" value="ERN14523.1"/>
    <property type="molecule type" value="Genomic_DNA"/>
</dbReference>
<dbReference type="Proteomes" id="UP000017836">
    <property type="component" value="Unassembled WGS sequence"/>
</dbReference>
<dbReference type="PANTHER" id="PTHR31642">
    <property type="entry name" value="TRICHOTHECENE 3-O-ACETYLTRANSFERASE"/>
    <property type="match status" value="1"/>
</dbReference>
<sequence>MEKRLVKEVPWEEMASQVRVEKTWFSPDFLAKLKVSATVRCPSGRGYKTFESLVSHLWQKVTQACGVGEEETSQLRIPINVHTHVVPPIAHGYFGNVVLWAFPRATVRELLSQPLDRVAEVVHVAIAQVND</sequence>
<dbReference type="Pfam" id="PF02458">
    <property type="entry name" value="Transferase"/>
    <property type="match status" value="1"/>
</dbReference>
<gene>
    <name evidence="2" type="ORF">AMTR_s00038p00061180</name>
</gene>